<evidence type="ECO:0000313" key="3">
    <source>
        <dbReference type="EMBL" id="TKI57842.1"/>
    </source>
</evidence>
<dbReference type="RefSeq" id="WP_137031364.1">
    <property type="nucleotide sequence ID" value="NZ_SZNK01000001.1"/>
</dbReference>
<dbReference type="OrthoDB" id="1661308at2"/>
<dbReference type="AlphaFoldDB" id="A0A4U2YCQ3"/>
<dbReference type="Proteomes" id="UP000307841">
    <property type="component" value="Unassembled WGS sequence"/>
</dbReference>
<evidence type="ECO:0000259" key="1">
    <source>
        <dbReference type="Pfam" id="PF09664"/>
    </source>
</evidence>
<keyword evidence="4" id="KW-1185">Reference proteome</keyword>
<dbReference type="InterPro" id="IPR036078">
    <property type="entry name" value="Spo11/TopoVI_A_sf"/>
</dbReference>
<dbReference type="Pfam" id="PF11796">
    <property type="entry name" value="DUF3323"/>
    <property type="match status" value="1"/>
</dbReference>
<feature type="domain" description="DUF2399" evidence="1">
    <location>
        <begin position="271"/>
        <end position="430"/>
    </location>
</feature>
<dbReference type="Pfam" id="PF09664">
    <property type="entry name" value="DUF2399"/>
    <property type="match status" value="1"/>
</dbReference>
<comment type="caution">
    <text evidence="3">The sequence shown here is derived from an EMBL/GenBank/DDBJ whole genome shotgun (WGS) entry which is preliminary data.</text>
</comment>
<proteinExistence type="predicted"/>
<dbReference type="InterPro" id="IPR024465">
    <property type="entry name" value="DUF2399"/>
</dbReference>
<protein>
    <submittedName>
        <fullName evidence="3">DUF2399 domain-containing protein</fullName>
    </submittedName>
</protein>
<organism evidence="3 4">
    <name type="scientific">Brevibacillus antibioticus</name>
    <dbReference type="NCBI Taxonomy" id="2570228"/>
    <lineage>
        <taxon>Bacteria</taxon>
        <taxon>Bacillati</taxon>
        <taxon>Bacillota</taxon>
        <taxon>Bacilli</taxon>
        <taxon>Bacillales</taxon>
        <taxon>Paenibacillaceae</taxon>
        <taxon>Brevibacillus</taxon>
    </lineage>
</organism>
<dbReference type="GO" id="GO:0005694">
    <property type="term" value="C:chromosome"/>
    <property type="evidence" value="ECO:0007669"/>
    <property type="project" value="InterPro"/>
</dbReference>
<evidence type="ECO:0000259" key="2">
    <source>
        <dbReference type="Pfam" id="PF11796"/>
    </source>
</evidence>
<evidence type="ECO:0000313" key="4">
    <source>
        <dbReference type="Proteomes" id="UP000307841"/>
    </source>
</evidence>
<gene>
    <name evidence="3" type="ORF">E8L90_21740</name>
</gene>
<dbReference type="GO" id="GO:0003677">
    <property type="term" value="F:DNA binding"/>
    <property type="evidence" value="ECO:0007669"/>
    <property type="project" value="InterPro"/>
</dbReference>
<feature type="domain" description="Conserved hypothetical protein CHP02679 N terminus" evidence="2">
    <location>
        <begin position="41"/>
        <end position="249"/>
    </location>
</feature>
<accession>A0A4U2YCQ3</accession>
<reference evidence="3 4" key="1">
    <citation type="submission" date="2019-04" db="EMBL/GenBank/DDBJ databases">
        <title>Whole genome sequencing of Brevibacillus sp. TGS2-1.</title>
        <authorList>
            <person name="Choi A."/>
        </authorList>
    </citation>
    <scope>NUCLEOTIDE SEQUENCE [LARGE SCALE GENOMIC DNA]</scope>
    <source>
        <strain evidence="3 4">TGS2-1</strain>
    </source>
</reference>
<sequence>MKEHAIQAANSLRQTGGFERLFQQFASRFESYGSFGTVVFKPTIEEHRMISAFLRKYQPLPVSGKLSISGKKFQEALDRSAYRGVELYDLLEAYFGKALTTKREEIESARDKRKDWLLAHRESCQTPECVRLLDDLLSNSERSKRIESTYKRDEDAFKRIYPYVCTILSKMPIRPIVRLPIFASHITGNPHSLDRGEGLRHILIDVLLWKEGEAQVRSKLSAEEETDLLLRHGILQEDMTNKITVIGLIATKDGKECRKHKGAYEDRSYLDLSLRDISRYDTCVPINNYLYIVENPVVFSAILDYFEGKDRIPSVVCTYGQPRLAALQLLDRIVASAPNIPLMYSGDFDPEGVMMANRILLRYPQNAVPWRYSLADYEKTAPSTLIKDIARLNQLKQVGSTRLISVAKAIMERQMAGYQEELIPSLIKDIESNLVMTSDLRDGRLRP</sequence>
<dbReference type="EMBL" id="SZNK01000001">
    <property type="protein sequence ID" value="TKI57842.1"/>
    <property type="molecule type" value="Genomic_DNA"/>
</dbReference>
<name>A0A4U2YCQ3_9BACL</name>
<dbReference type="InterPro" id="IPR024466">
    <property type="entry name" value="CHP02679_N"/>
</dbReference>
<dbReference type="SUPFAM" id="SSF56726">
    <property type="entry name" value="DNA topoisomerase IV, alpha subunit"/>
    <property type="match status" value="1"/>
</dbReference>